<sequence length="72" mass="7135">MTISLNGLANTVGGAESAASSAVNGLGPNSTAAELTQASLKMNQYQIVSTAVSAIIKADSEAKSAPARAISR</sequence>
<dbReference type="Proteomes" id="UP000445000">
    <property type="component" value="Unassembled WGS sequence"/>
</dbReference>
<dbReference type="EMBL" id="BLJN01000004">
    <property type="protein sequence ID" value="GFE82389.1"/>
    <property type="molecule type" value="Genomic_DNA"/>
</dbReference>
<gene>
    <name evidence="1" type="ORF">GCM10011487_43890</name>
</gene>
<dbReference type="AlphaFoldDB" id="A0A829YGL2"/>
<dbReference type="RefSeq" id="WP_161814040.1">
    <property type="nucleotide sequence ID" value="NZ_BLJN01000004.1"/>
</dbReference>
<comment type="caution">
    <text evidence="1">The sequence shown here is derived from an EMBL/GenBank/DDBJ whole genome shotgun (WGS) entry which is preliminary data.</text>
</comment>
<evidence type="ECO:0000313" key="2">
    <source>
        <dbReference type="Proteomes" id="UP000445000"/>
    </source>
</evidence>
<proteinExistence type="predicted"/>
<accession>A0A829YGL2</accession>
<organism evidence="1 2">
    <name type="scientific">Steroidobacter agaridevorans</name>
    <dbReference type="NCBI Taxonomy" id="2695856"/>
    <lineage>
        <taxon>Bacteria</taxon>
        <taxon>Pseudomonadati</taxon>
        <taxon>Pseudomonadota</taxon>
        <taxon>Gammaproteobacteria</taxon>
        <taxon>Steroidobacterales</taxon>
        <taxon>Steroidobacteraceae</taxon>
        <taxon>Steroidobacter</taxon>
    </lineage>
</organism>
<evidence type="ECO:0000313" key="1">
    <source>
        <dbReference type="EMBL" id="GFE82389.1"/>
    </source>
</evidence>
<keyword evidence="2" id="KW-1185">Reference proteome</keyword>
<name>A0A829YGL2_9GAMM</name>
<reference evidence="2" key="1">
    <citation type="submission" date="2020-01" db="EMBL/GenBank/DDBJ databases">
        <title>'Steroidobacter agaridevorans' sp. nov., agar-degrading bacteria isolated from rhizosphere soils.</title>
        <authorList>
            <person name="Ikenaga M."/>
            <person name="Kataoka M."/>
            <person name="Murouchi A."/>
            <person name="Katsuragi S."/>
            <person name="Sakai M."/>
        </authorList>
    </citation>
    <scope>NUCLEOTIDE SEQUENCE [LARGE SCALE GENOMIC DNA]</scope>
    <source>
        <strain evidence="2">YU21-B</strain>
    </source>
</reference>
<protein>
    <submittedName>
        <fullName evidence="1">Uncharacterized protein</fullName>
    </submittedName>
</protein>